<feature type="compositionally biased region" description="Polar residues" evidence="2">
    <location>
        <begin position="415"/>
        <end position="428"/>
    </location>
</feature>
<dbReference type="EMBL" id="KQ484208">
    <property type="protein sequence ID" value="KYP36497.1"/>
    <property type="molecule type" value="Genomic_DNA"/>
</dbReference>
<reference evidence="4" key="1">
    <citation type="journal article" date="2012" name="Nat. Biotechnol.">
        <title>Draft genome sequence of pigeonpea (Cajanus cajan), an orphan legume crop of resource-poor farmers.</title>
        <authorList>
            <person name="Varshney R.K."/>
            <person name="Chen W."/>
            <person name="Li Y."/>
            <person name="Bharti A.K."/>
            <person name="Saxena R.K."/>
            <person name="Schlueter J.A."/>
            <person name="Donoghue M.T."/>
            <person name="Azam S."/>
            <person name="Fan G."/>
            <person name="Whaley A.M."/>
            <person name="Farmer A.D."/>
            <person name="Sheridan J."/>
            <person name="Iwata A."/>
            <person name="Tuteja R."/>
            <person name="Penmetsa R.V."/>
            <person name="Wu W."/>
            <person name="Upadhyaya H.D."/>
            <person name="Yang S.P."/>
            <person name="Shah T."/>
            <person name="Saxena K.B."/>
            <person name="Michael T."/>
            <person name="McCombie W.R."/>
            <person name="Yang B."/>
            <person name="Zhang G."/>
            <person name="Yang H."/>
            <person name="Wang J."/>
            <person name="Spillane C."/>
            <person name="Cook D.R."/>
            <person name="May G.D."/>
            <person name="Xu X."/>
            <person name="Jackson S.A."/>
        </authorList>
    </citation>
    <scope>NUCLEOTIDE SEQUENCE [LARGE SCALE GENOMIC DNA]</scope>
</reference>
<dbReference type="AlphaFoldDB" id="A0A151R1R0"/>
<dbReference type="GO" id="GO:0003723">
    <property type="term" value="F:RNA binding"/>
    <property type="evidence" value="ECO:0007669"/>
    <property type="project" value="UniProtKB-UniRule"/>
</dbReference>
<dbReference type="PROSITE" id="PS50102">
    <property type="entry name" value="RRM"/>
    <property type="match status" value="2"/>
</dbReference>
<feature type="domain" description="RRM" evidence="3">
    <location>
        <begin position="26"/>
        <end position="104"/>
    </location>
</feature>
<organism evidence="4 5">
    <name type="scientific">Cajanus cajan</name>
    <name type="common">Pigeon pea</name>
    <name type="synonym">Cajanus indicus</name>
    <dbReference type="NCBI Taxonomy" id="3821"/>
    <lineage>
        <taxon>Eukaryota</taxon>
        <taxon>Viridiplantae</taxon>
        <taxon>Streptophyta</taxon>
        <taxon>Embryophyta</taxon>
        <taxon>Tracheophyta</taxon>
        <taxon>Spermatophyta</taxon>
        <taxon>Magnoliopsida</taxon>
        <taxon>eudicotyledons</taxon>
        <taxon>Gunneridae</taxon>
        <taxon>Pentapetalae</taxon>
        <taxon>rosids</taxon>
        <taxon>fabids</taxon>
        <taxon>Fabales</taxon>
        <taxon>Fabaceae</taxon>
        <taxon>Papilionoideae</taxon>
        <taxon>50 kb inversion clade</taxon>
        <taxon>NPAAA clade</taxon>
        <taxon>indigoferoid/millettioid clade</taxon>
        <taxon>Phaseoleae</taxon>
        <taxon>Cajanus</taxon>
    </lineage>
</organism>
<feature type="region of interest" description="Disordered" evidence="2">
    <location>
        <begin position="405"/>
        <end position="428"/>
    </location>
</feature>
<dbReference type="Gramene" id="C.cajan_43867.t">
    <property type="protein sequence ID" value="C.cajan_43867.t"/>
    <property type="gene ID" value="C.cajan_43867"/>
</dbReference>
<dbReference type="InterPro" id="IPR035979">
    <property type="entry name" value="RBD_domain_sf"/>
</dbReference>
<evidence type="ECO:0000313" key="5">
    <source>
        <dbReference type="Proteomes" id="UP000075243"/>
    </source>
</evidence>
<sequence>MACSLKIDEGVSSPTEKQCELTEPSKVVHFRNLPNECSEDDLAELCTPFGKVVNVVCCVGLNKNQGLVEFEDINQAISMVSHYASSSDSMRIRGRIVYVQHSDRPDIAVNKFGKGNTLLVTMKGLLQGRKIGIDLIHSVFSEYGFVKKISTFEKSAGFQALVQYNDIKSASLAKDVLDRRSIPRHYLPDHVGNIDLRISYSAHQDLNIKFQSDRTRDYTNPMLPLSQYSIDGPLPHATLQPPENHVLWASFKNLQYDVNVDVLHAVFSEIGTVEKISIFERNGQTQALIQYPDVETAKMAKRTLEGLCIYNDGSELHLSYSRHSDVIVRGSSDKSRDYTTSPQVTETALQNPQTASMYPGIFHPLQAQVYGGIPSWNPVPSYMLAYGTFPDQTYAVPQVPAHAVGQSHGNGMAHNENNTEPSPSEVPSFSHNMQPSIVGFYPAPLVYYYGY</sequence>
<dbReference type="PANTHER" id="PTHR15592">
    <property type="entry name" value="MATRIN 3/NUCLEAR PROTEIN 220-RELATED"/>
    <property type="match status" value="1"/>
</dbReference>
<dbReference type="Pfam" id="PF13893">
    <property type="entry name" value="RRM_5"/>
    <property type="match status" value="1"/>
</dbReference>
<keyword evidence="5" id="KW-1185">Reference proteome</keyword>
<evidence type="ECO:0000256" key="2">
    <source>
        <dbReference type="SAM" id="MobiDB-lite"/>
    </source>
</evidence>
<dbReference type="OrthoDB" id="296632at2759"/>
<dbReference type="SUPFAM" id="SSF54928">
    <property type="entry name" value="RNA-binding domain, RBD"/>
    <property type="match status" value="3"/>
</dbReference>
<dbReference type="Gene3D" id="3.30.70.330">
    <property type="match status" value="3"/>
</dbReference>
<accession>A0A151R1R0</accession>
<dbReference type="InterPro" id="IPR000504">
    <property type="entry name" value="RRM_dom"/>
</dbReference>
<keyword evidence="1" id="KW-0694">RNA-binding</keyword>
<gene>
    <name evidence="4" type="ORF">KK1_042377</name>
</gene>
<protein>
    <submittedName>
        <fullName evidence="4">Polypyrimidine tract-binding protein isogeny 1</fullName>
    </submittedName>
</protein>
<name>A0A151R1R0_CAJCA</name>
<dbReference type="OMA" id="PEQCSHE"/>
<dbReference type="InterPro" id="IPR012677">
    <property type="entry name" value="Nucleotide-bd_a/b_plait_sf"/>
</dbReference>
<proteinExistence type="predicted"/>
<evidence type="ECO:0000259" key="3">
    <source>
        <dbReference type="PROSITE" id="PS50102"/>
    </source>
</evidence>
<dbReference type="STRING" id="3821.A0A151R1R0"/>
<dbReference type="Pfam" id="PF00076">
    <property type="entry name" value="RRM_1"/>
    <property type="match status" value="2"/>
</dbReference>
<evidence type="ECO:0000313" key="4">
    <source>
        <dbReference type="EMBL" id="KYP36497.1"/>
    </source>
</evidence>
<feature type="domain" description="RRM" evidence="3">
    <location>
        <begin position="251"/>
        <end position="323"/>
    </location>
</feature>
<dbReference type="SMART" id="SM00360">
    <property type="entry name" value="RRM"/>
    <property type="match status" value="2"/>
</dbReference>
<evidence type="ECO:0000256" key="1">
    <source>
        <dbReference type="PROSITE-ProRule" id="PRU00176"/>
    </source>
</evidence>
<dbReference type="Proteomes" id="UP000075243">
    <property type="component" value="Unassembled WGS sequence"/>
</dbReference>